<organism evidence="1">
    <name type="scientific">Chlorobium phaeobacteroides (strain BS1)</name>
    <dbReference type="NCBI Taxonomy" id="331678"/>
    <lineage>
        <taxon>Bacteria</taxon>
        <taxon>Pseudomonadati</taxon>
        <taxon>Chlorobiota</taxon>
        <taxon>Chlorobiia</taxon>
        <taxon>Chlorobiales</taxon>
        <taxon>Chlorobiaceae</taxon>
        <taxon>Chlorobium/Pelodictyon group</taxon>
        <taxon>Chlorobium</taxon>
    </lineage>
</organism>
<dbReference type="KEGG" id="cpb:Cphamn1_1596"/>
<name>B3EK90_CHLPB</name>
<proteinExistence type="predicted"/>
<sequence>MDQGLSKLVGFSALVVREIGYFQMHIVLRMRFLYLMRSKKVSVDGLQDRFSSMQCNLKG</sequence>
<dbReference type="EMBL" id="CP001101">
    <property type="protein sequence ID" value="ACE04517.1"/>
    <property type="molecule type" value="Genomic_DNA"/>
</dbReference>
<dbReference type="STRING" id="331678.Cphamn1_1596"/>
<protein>
    <submittedName>
        <fullName evidence="1">Uncharacterized protein</fullName>
    </submittedName>
</protein>
<dbReference type="AlphaFoldDB" id="B3EK90"/>
<evidence type="ECO:0000313" key="1">
    <source>
        <dbReference type="EMBL" id="ACE04517.1"/>
    </source>
</evidence>
<dbReference type="HOGENOM" id="CLU_2951872_0_0_10"/>
<reference evidence="1" key="1">
    <citation type="submission" date="2008-06" db="EMBL/GenBank/DDBJ databases">
        <title>Complete sequence of Chlorobium phaeobacteroides BS1.</title>
        <authorList>
            <consortium name="US DOE Joint Genome Institute"/>
            <person name="Lucas S."/>
            <person name="Copeland A."/>
            <person name="Lapidus A."/>
            <person name="Glavina del Rio T."/>
            <person name="Dalin E."/>
            <person name="Tice H."/>
            <person name="Bruce D."/>
            <person name="Goodwin L."/>
            <person name="Pitluck S."/>
            <person name="Schmutz J."/>
            <person name="Larimer F."/>
            <person name="Land M."/>
            <person name="Hauser L."/>
            <person name="Kyrpides N."/>
            <person name="Ovchinnikova G."/>
            <person name="Li T."/>
            <person name="Liu Z."/>
            <person name="Zhao F."/>
            <person name="Overmann J."/>
            <person name="Bryant D.A."/>
            <person name="Richardson P."/>
        </authorList>
    </citation>
    <scope>NUCLEOTIDE SEQUENCE [LARGE SCALE GENOMIC DNA]</scope>
    <source>
        <strain evidence="1">BS1</strain>
    </source>
</reference>
<gene>
    <name evidence="1" type="ordered locus">Cphamn1_1596</name>
</gene>
<accession>B3EK90</accession>